<dbReference type="OrthoDB" id="9813719at2"/>
<dbReference type="PROSITE" id="PS51679">
    <property type="entry name" value="SAM_MT_C5"/>
    <property type="match status" value="1"/>
</dbReference>
<dbReference type="SUPFAM" id="SSF53335">
    <property type="entry name" value="S-adenosyl-L-methionine-dependent methyltransferases"/>
    <property type="match status" value="1"/>
</dbReference>
<dbReference type="PANTHER" id="PTHR10629:SF52">
    <property type="entry name" value="DNA (CYTOSINE-5)-METHYLTRANSFERASE 1"/>
    <property type="match status" value="1"/>
</dbReference>
<dbReference type="NCBIfam" id="TIGR00675">
    <property type="entry name" value="dcm"/>
    <property type="match status" value="1"/>
</dbReference>
<comment type="similarity">
    <text evidence="6 7">Belongs to the class I-like SAM-binding methyltransferase superfamily. C5-methyltransferase family.</text>
</comment>
<feature type="region of interest" description="Disordered" evidence="8">
    <location>
        <begin position="383"/>
        <end position="413"/>
    </location>
</feature>
<evidence type="ECO:0000256" key="6">
    <source>
        <dbReference type="PROSITE-ProRule" id="PRU01016"/>
    </source>
</evidence>
<dbReference type="STRING" id="504805.SAMN05421505_14728"/>
<dbReference type="Gene3D" id="3.90.120.10">
    <property type="entry name" value="DNA Methylase, subunit A, domain 2"/>
    <property type="match status" value="1"/>
</dbReference>
<keyword evidence="3 6" id="KW-0808">Transferase</keyword>
<name>A0A1G8K6B7_9ACTN</name>
<keyword evidence="10" id="KW-1185">Reference proteome</keyword>
<reference evidence="9 10" key="1">
    <citation type="submission" date="2016-10" db="EMBL/GenBank/DDBJ databases">
        <authorList>
            <person name="de Groot N.N."/>
        </authorList>
    </citation>
    <scope>NUCLEOTIDE SEQUENCE [LARGE SCALE GENOMIC DNA]</scope>
    <source>
        <strain evidence="9 10">CPCC 201354</strain>
    </source>
</reference>
<dbReference type="Pfam" id="PF00145">
    <property type="entry name" value="DNA_methylase"/>
    <property type="match status" value="1"/>
</dbReference>
<feature type="active site" evidence="6">
    <location>
        <position position="100"/>
    </location>
</feature>
<dbReference type="GO" id="GO:0044027">
    <property type="term" value="P:negative regulation of gene expression via chromosomal CpG island methylation"/>
    <property type="evidence" value="ECO:0007669"/>
    <property type="project" value="TreeGrafter"/>
</dbReference>
<dbReference type="AlphaFoldDB" id="A0A1G8K6B7"/>
<feature type="compositionally biased region" description="Polar residues" evidence="8">
    <location>
        <begin position="389"/>
        <end position="399"/>
    </location>
</feature>
<evidence type="ECO:0000256" key="3">
    <source>
        <dbReference type="ARBA" id="ARBA00022679"/>
    </source>
</evidence>
<dbReference type="PROSITE" id="PS00095">
    <property type="entry name" value="C5_MTASE_2"/>
    <property type="match status" value="1"/>
</dbReference>
<evidence type="ECO:0000256" key="7">
    <source>
        <dbReference type="RuleBase" id="RU000416"/>
    </source>
</evidence>
<dbReference type="InterPro" id="IPR029063">
    <property type="entry name" value="SAM-dependent_MTases_sf"/>
</dbReference>
<dbReference type="EMBL" id="FNCN01000047">
    <property type="protein sequence ID" value="SDI38350.1"/>
    <property type="molecule type" value="Genomic_DNA"/>
</dbReference>
<dbReference type="PANTHER" id="PTHR10629">
    <property type="entry name" value="CYTOSINE-SPECIFIC METHYLTRANSFERASE"/>
    <property type="match status" value="1"/>
</dbReference>
<sequence length="413" mass="45329">MPEQGREYTSVEICAGAGGQALGLHNAGFQHRALIEFDRHACDTLRANLGKLGGQENCQVHELDLKNFTKKAEPKEKQFNIASLGFKPGQITLLAGGVPCPPFSLAGKQLGRDDDRDLFPVMLDMVEALQPRAVMIENVRGLLEPSHRFAEYREEIRRILRRLGYVPSEWTLVEARNFGVPQLRPRAILIAICEKDAPYFPKKLPLGDSEAVVTVADALKKSMRQRVRALGDEGEKIYRRWLEKAERGSVAPTLVGGSKKHGGADLGPTRAKKAWELLGIDAHGVADEPLKDKERDLLSERGIKLTVSQAAIIQGFPEDWKFAGKKTAAYRQVGNAFPPPVAETMGKAIIEALRRADAGEALSPIDKELFEAANTPIKLFECSDLDGESSGNRKPSDATSEAVELDRTPASVH</sequence>
<keyword evidence="4 6" id="KW-0949">S-adenosyl-L-methionine</keyword>
<gene>
    <name evidence="9" type="ORF">SAMN05421505_14728</name>
</gene>
<evidence type="ECO:0000313" key="9">
    <source>
        <dbReference type="EMBL" id="SDI38350.1"/>
    </source>
</evidence>
<evidence type="ECO:0000313" key="10">
    <source>
        <dbReference type="Proteomes" id="UP000198923"/>
    </source>
</evidence>
<dbReference type="GO" id="GO:0003677">
    <property type="term" value="F:DNA binding"/>
    <property type="evidence" value="ECO:0007669"/>
    <property type="project" value="TreeGrafter"/>
</dbReference>
<organism evidence="9 10">
    <name type="scientific">Sinosporangium album</name>
    <dbReference type="NCBI Taxonomy" id="504805"/>
    <lineage>
        <taxon>Bacteria</taxon>
        <taxon>Bacillati</taxon>
        <taxon>Actinomycetota</taxon>
        <taxon>Actinomycetes</taxon>
        <taxon>Streptosporangiales</taxon>
        <taxon>Streptosporangiaceae</taxon>
        <taxon>Sinosporangium</taxon>
    </lineage>
</organism>
<protein>
    <recommendedName>
        <fullName evidence="1">DNA (cytosine-5-)-methyltransferase</fullName>
        <ecNumber evidence="1">2.1.1.37</ecNumber>
    </recommendedName>
</protein>
<keyword evidence="2 6" id="KW-0489">Methyltransferase</keyword>
<evidence type="ECO:0000256" key="5">
    <source>
        <dbReference type="ARBA" id="ARBA00022747"/>
    </source>
</evidence>
<dbReference type="InterPro" id="IPR050390">
    <property type="entry name" value="C5-Methyltransferase"/>
</dbReference>
<accession>A0A1G8K6B7</accession>
<evidence type="ECO:0000256" key="1">
    <source>
        <dbReference type="ARBA" id="ARBA00011975"/>
    </source>
</evidence>
<keyword evidence="5" id="KW-0680">Restriction system</keyword>
<dbReference type="InterPro" id="IPR031303">
    <property type="entry name" value="C5_meth_CS"/>
</dbReference>
<dbReference type="GO" id="GO:0032259">
    <property type="term" value="P:methylation"/>
    <property type="evidence" value="ECO:0007669"/>
    <property type="project" value="UniProtKB-KW"/>
</dbReference>
<dbReference type="PRINTS" id="PR00105">
    <property type="entry name" value="C5METTRFRASE"/>
</dbReference>
<evidence type="ECO:0000256" key="2">
    <source>
        <dbReference type="ARBA" id="ARBA00022603"/>
    </source>
</evidence>
<dbReference type="InterPro" id="IPR001525">
    <property type="entry name" value="C5_MeTfrase"/>
</dbReference>
<evidence type="ECO:0000256" key="4">
    <source>
        <dbReference type="ARBA" id="ARBA00022691"/>
    </source>
</evidence>
<dbReference type="RefSeq" id="WP_093175482.1">
    <property type="nucleotide sequence ID" value="NZ_FNCN01000047.1"/>
</dbReference>
<dbReference type="GO" id="GO:0003886">
    <property type="term" value="F:DNA (cytosine-5-)-methyltransferase activity"/>
    <property type="evidence" value="ECO:0007669"/>
    <property type="project" value="UniProtKB-EC"/>
</dbReference>
<dbReference type="EC" id="2.1.1.37" evidence="1"/>
<evidence type="ECO:0000256" key="8">
    <source>
        <dbReference type="SAM" id="MobiDB-lite"/>
    </source>
</evidence>
<proteinExistence type="inferred from homology"/>
<dbReference type="GO" id="GO:0009307">
    <property type="term" value="P:DNA restriction-modification system"/>
    <property type="evidence" value="ECO:0007669"/>
    <property type="project" value="UniProtKB-KW"/>
</dbReference>
<dbReference type="Gene3D" id="3.40.50.150">
    <property type="entry name" value="Vaccinia Virus protein VP39"/>
    <property type="match status" value="1"/>
</dbReference>
<dbReference type="Proteomes" id="UP000198923">
    <property type="component" value="Unassembled WGS sequence"/>
</dbReference>